<proteinExistence type="predicted"/>
<keyword evidence="2" id="KW-0732">Signal</keyword>
<evidence type="ECO:0000256" key="1">
    <source>
        <dbReference type="SAM" id="MobiDB-lite"/>
    </source>
</evidence>
<dbReference type="OrthoDB" id="5867604at2759"/>
<evidence type="ECO:0000313" key="4">
    <source>
        <dbReference type="Proteomes" id="UP000835052"/>
    </source>
</evidence>
<evidence type="ECO:0000313" key="3">
    <source>
        <dbReference type="EMBL" id="CAD6189497.1"/>
    </source>
</evidence>
<feature type="compositionally biased region" description="Basic and acidic residues" evidence="1">
    <location>
        <begin position="130"/>
        <end position="154"/>
    </location>
</feature>
<feature type="chain" id="PRO_5035738349" evidence="2">
    <location>
        <begin position="21"/>
        <end position="356"/>
    </location>
</feature>
<evidence type="ECO:0000256" key="2">
    <source>
        <dbReference type="SAM" id="SignalP"/>
    </source>
</evidence>
<feature type="compositionally biased region" description="Polar residues" evidence="1">
    <location>
        <begin position="181"/>
        <end position="192"/>
    </location>
</feature>
<feature type="compositionally biased region" description="Acidic residues" evidence="1">
    <location>
        <begin position="247"/>
        <end position="256"/>
    </location>
</feature>
<dbReference type="Proteomes" id="UP000835052">
    <property type="component" value="Unassembled WGS sequence"/>
</dbReference>
<feature type="compositionally biased region" description="Low complexity" evidence="1">
    <location>
        <begin position="193"/>
        <end position="206"/>
    </location>
</feature>
<sequence length="356" mass="40345">MRPQAVLTVLLVMLETFTSSEYSEASGGSSEMTTPTKAEVVGMTTEIRRHREEPQGPGRTEEALLTSSEYSEVLGGSSEMSPTSSVKAEVNGVTSEVGRRREEPQKPGRSKEASLTSSEHSEAVGLPSEAWRRQEDLERSIEPSEASGSEKENLSSEPTVSAARRSPETPATFWRRRQEPQKSSLESDSSPVTSSTFQTPSSESSTKSTLPRTSHQRMKRSSNLQRPRRHRLRLQKDLRRRRRDYDPADDDDDDYDEDMAALARGDDDEELEEEEKQLTWMNPEHPERRPGRFIGEEQTEFVRTEYTDAAYKKLRTYSEFFHYDFVIEQGGKALDVTLRVEGSIPLGGELFCRSFF</sequence>
<comment type="caution">
    <text evidence="3">The sequence shown here is derived from an EMBL/GenBank/DDBJ whole genome shotgun (WGS) entry which is preliminary data.</text>
</comment>
<feature type="signal peptide" evidence="2">
    <location>
        <begin position="1"/>
        <end position="20"/>
    </location>
</feature>
<dbReference type="AlphaFoldDB" id="A0A8S1H2C2"/>
<name>A0A8S1H2C2_9PELO</name>
<feature type="compositionally biased region" description="Basic residues" evidence="1">
    <location>
        <begin position="214"/>
        <end position="242"/>
    </location>
</feature>
<gene>
    <name evidence="3" type="ORF">CAUJ_LOCUS5416</name>
</gene>
<organism evidence="3 4">
    <name type="scientific">Caenorhabditis auriculariae</name>
    <dbReference type="NCBI Taxonomy" id="2777116"/>
    <lineage>
        <taxon>Eukaryota</taxon>
        <taxon>Metazoa</taxon>
        <taxon>Ecdysozoa</taxon>
        <taxon>Nematoda</taxon>
        <taxon>Chromadorea</taxon>
        <taxon>Rhabditida</taxon>
        <taxon>Rhabditina</taxon>
        <taxon>Rhabditomorpha</taxon>
        <taxon>Rhabditoidea</taxon>
        <taxon>Rhabditidae</taxon>
        <taxon>Peloderinae</taxon>
        <taxon>Caenorhabditis</taxon>
    </lineage>
</organism>
<keyword evidence="4" id="KW-1185">Reference proteome</keyword>
<feature type="compositionally biased region" description="Basic and acidic residues" evidence="1">
    <location>
        <begin position="46"/>
        <end position="62"/>
    </location>
</feature>
<reference evidence="3" key="1">
    <citation type="submission" date="2020-10" db="EMBL/GenBank/DDBJ databases">
        <authorList>
            <person name="Kikuchi T."/>
        </authorList>
    </citation>
    <scope>NUCLEOTIDE SEQUENCE</scope>
    <source>
        <strain evidence="3">NKZ352</strain>
    </source>
</reference>
<protein>
    <submittedName>
        <fullName evidence="3">Uncharacterized protein</fullName>
    </submittedName>
</protein>
<accession>A0A8S1H2C2</accession>
<feature type="compositionally biased region" description="Basic and acidic residues" evidence="1">
    <location>
        <begin position="97"/>
        <end position="112"/>
    </location>
</feature>
<feature type="region of interest" description="Disordered" evidence="1">
    <location>
        <begin position="44"/>
        <end position="256"/>
    </location>
</feature>
<dbReference type="EMBL" id="CAJGYM010000011">
    <property type="protein sequence ID" value="CAD6189497.1"/>
    <property type="molecule type" value="Genomic_DNA"/>
</dbReference>